<dbReference type="RefSeq" id="WP_109264912.1">
    <property type="nucleotide sequence ID" value="NZ_QEWP01000010.1"/>
</dbReference>
<dbReference type="EMBL" id="QEWP01000010">
    <property type="protein sequence ID" value="PWD98913.1"/>
    <property type="molecule type" value="Genomic_DNA"/>
</dbReference>
<dbReference type="NCBIfam" id="TIGR04056">
    <property type="entry name" value="OMP_RagA_SusC"/>
    <property type="match status" value="1"/>
</dbReference>
<organism evidence="3 4">
    <name type="scientific">Marinilabilia rubra</name>
    <dbReference type="NCBI Taxonomy" id="2162893"/>
    <lineage>
        <taxon>Bacteria</taxon>
        <taxon>Pseudomonadati</taxon>
        <taxon>Bacteroidota</taxon>
        <taxon>Bacteroidia</taxon>
        <taxon>Marinilabiliales</taxon>
        <taxon>Marinilabiliaceae</taxon>
        <taxon>Marinilabilia</taxon>
    </lineage>
</organism>
<keyword evidence="4" id="KW-1185">Reference proteome</keyword>
<dbReference type="Gene3D" id="2.170.130.10">
    <property type="entry name" value="TonB-dependent receptor, plug domain"/>
    <property type="match status" value="1"/>
</dbReference>
<dbReference type="Pfam" id="PF07715">
    <property type="entry name" value="Plug"/>
    <property type="match status" value="1"/>
</dbReference>
<accession>A0A2U2B799</accession>
<protein>
    <submittedName>
        <fullName evidence="3">TonB-dependent receptor</fullName>
    </submittedName>
</protein>
<dbReference type="InterPro" id="IPR023996">
    <property type="entry name" value="TonB-dep_OMP_SusC/RagA"/>
</dbReference>
<dbReference type="NCBIfam" id="TIGR04057">
    <property type="entry name" value="SusC_RagA_signa"/>
    <property type="match status" value="1"/>
</dbReference>
<keyword evidence="1" id="KW-0472">Membrane</keyword>
<evidence type="ECO:0000256" key="1">
    <source>
        <dbReference type="PROSITE-ProRule" id="PRU01360"/>
    </source>
</evidence>
<feature type="domain" description="TonB-dependent receptor plug" evidence="2">
    <location>
        <begin position="143"/>
        <end position="247"/>
    </location>
</feature>
<keyword evidence="3" id="KW-0675">Receptor</keyword>
<keyword evidence="1" id="KW-0998">Cell outer membrane</keyword>
<comment type="subcellular location">
    <subcellularLocation>
        <location evidence="1">Cell outer membrane</location>
        <topology evidence="1">Multi-pass membrane protein</topology>
    </subcellularLocation>
</comment>
<reference evidence="3 4" key="1">
    <citation type="submission" date="2018-05" db="EMBL/GenBank/DDBJ databases">
        <title>Marinilabilia rubrum sp. nov., isolated from saltern sediment.</title>
        <authorList>
            <person name="Zhang R."/>
        </authorList>
    </citation>
    <scope>NUCLEOTIDE SEQUENCE [LARGE SCALE GENOMIC DNA]</scope>
    <source>
        <strain evidence="3 4">WTE16</strain>
    </source>
</reference>
<dbReference type="InterPro" id="IPR037066">
    <property type="entry name" value="Plug_dom_sf"/>
</dbReference>
<evidence type="ECO:0000313" key="4">
    <source>
        <dbReference type="Proteomes" id="UP000244956"/>
    </source>
</evidence>
<evidence type="ECO:0000313" key="3">
    <source>
        <dbReference type="EMBL" id="PWD98913.1"/>
    </source>
</evidence>
<dbReference type="InterPro" id="IPR039426">
    <property type="entry name" value="TonB-dep_rcpt-like"/>
</dbReference>
<keyword evidence="1" id="KW-0812">Transmembrane</keyword>
<name>A0A2U2B799_9BACT</name>
<dbReference type="InterPro" id="IPR012910">
    <property type="entry name" value="Plug_dom"/>
</dbReference>
<dbReference type="Proteomes" id="UP000244956">
    <property type="component" value="Unassembled WGS sequence"/>
</dbReference>
<sequence length="1026" mass="114295">MEKYNIEQLSDGTLSRFPVWRAFVRSGLYKACKQTGFRVSLIAMLMIAHSAWGQTGNVQITVLDDKGKPVSGARVEALGSSNIVSKSNNEGVAVLNTDSTGLIKVSYSNMENTFAIDSSDEVIRLDNSDKKIKMGYGFEKSPDQVTASVDVVYSDELETNSVLDPAESLFGQLSGLTVLQNGGEPWNRNPDMFIRGKGTLNNSSMLVLVDGFERDLSSLSLPEIESVSVLKDGAALAMYGQRGANGVILVTTKRGEYNSFNVDVSFEQGFNMPFRTPEFLDAYDYAMAVNEASALDGNPFVYSEYDLEDFRNGTQPSFFPDVDWWGETLRDYGTSTNFNSSFRGGGESIKYFVSLNYQNERGLFDNTELDDRYNSQMKYDRFNFRTNLDIDLTKTTKFMVNVGGSINGRKEPGARVSGVMNALYSVPSAAFPVETFNGVWGGTEYYDNNPVALVSSTGMRQPHSRELNADGRIIQDLSAWLEGLSAEVAVGYDNDVAYWENKTRDFLYESIAVSRNPETGAIADTTVARYGSETDLNFSDNFGGQRRHATLYGKVNYDTSWGENELTTSVMYHQDKRVNDGQYNTFLHQNAMASASYAYRNRYFIDGVLSYSGSSVLPEDERFGIFPALSAGWLVSREDFLKNSRLIDYLKLRASWGMSGNDIMAPNLYDQGFYSGGGYFFTDNNNNAGGIREGHLPVMGLTYENSVKTNVGFDIELLDHLSMTVDAFYEKRNDILVSTNGSVPSLIGVGRALENVGGVENKGIEASVMWEDQIGAFSYHVGGNFSFARNEIVEMNEEFKPYDYLKETGNPVGQQFGLETLGFFADQADIDNSPRQLFSEVRPGDVKYKDQNGDNVIDELDVVPMGYAGGYPEIYYASNIGFEFKGFGVEALFQGIANQTLYLNTKSVFWPLRGQNTISTFSADRWTPETAETATLPRLSLVENANNYRKNDIWLTSGDYLKLRKVEVYYNFSDRLMNKLNMKSAKLFVRGMNLLSIDMVDVVDPEETGVTYPTLSSYHVGINLGF</sequence>
<gene>
    <name evidence="3" type="ORF">DDZ16_13005</name>
</gene>
<dbReference type="OrthoDB" id="1032271at2"/>
<comment type="similarity">
    <text evidence="1">Belongs to the TonB-dependent receptor family.</text>
</comment>
<comment type="caution">
    <text evidence="3">The sequence shown here is derived from an EMBL/GenBank/DDBJ whole genome shotgun (WGS) entry which is preliminary data.</text>
</comment>
<dbReference type="InterPro" id="IPR023997">
    <property type="entry name" value="TonB-dep_OMP_SusC/RagA_CS"/>
</dbReference>
<dbReference type="PROSITE" id="PS52016">
    <property type="entry name" value="TONB_DEPENDENT_REC_3"/>
    <property type="match status" value="1"/>
</dbReference>
<dbReference type="SUPFAM" id="SSF56935">
    <property type="entry name" value="Porins"/>
    <property type="match status" value="1"/>
</dbReference>
<proteinExistence type="inferred from homology"/>
<keyword evidence="1" id="KW-0813">Transport</keyword>
<keyword evidence="1" id="KW-1134">Transmembrane beta strand</keyword>
<dbReference type="GO" id="GO:0009279">
    <property type="term" value="C:cell outer membrane"/>
    <property type="evidence" value="ECO:0007669"/>
    <property type="project" value="UniProtKB-SubCell"/>
</dbReference>
<evidence type="ECO:0000259" key="2">
    <source>
        <dbReference type="Pfam" id="PF07715"/>
    </source>
</evidence>
<dbReference type="AlphaFoldDB" id="A0A2U2B799"/>